<dbReference type="Proteomes" id="UP000605148">
    <property type="component" value="Unassembled WGS sequence"/>
</dbReference>
<gene>
    <name evidence="1" type="ORF">GCM10011316_15610</name>
</gene>
<protein>
    <submittedName>
        <fullName evidence="1">Uncharacterized protein</fullName>
    </submittedName>
</protein>
<keyword evidence="2" id="KW-1185">Reference proteome</keyword>
<dbReference type="EMBL" id="BMFA01000004">
    <property type="protein sequence ID" value="GGB44467.1"/>
    <property type="molecule type" value="Genomic_DNA"/>
</dbReference>
<reference evidence="1" key="2">
    <citation type="submission" date="2020-09" db="EMBL/GenBank/DDBJ databases">
        <authorList>
            <person name="Sun Q."/>
            <person name="Zhou Y."/>
        </authorList>
    </citation>
    <scope>NUCLEOTIDE SEQUENCE</scope>
    <source>
        <strain evidence="1">CGMCC 1.12426</strain>
    </source>
</reference>
<sequence length="98" mass="10829">MTSIQDTETMYQVAEKFASIVENDQMRAQFVGNPAGTLPEADLPKDLTVYADTADMVHLVVPAAVDMDRIAARDESYFEELGRAALGFCAYRDLPIPE</sequence>
<dbReference type="AlphaFoldDB" id="A0A916TH16"/>
<organism evidence="1 2">
    <name type="scientific">Roseibium aquae</name>
    <dbReference type="NCBI Taxonomy" id="1323746"/>
    <lineage>
        <taxon>Bacteria</taxon>
        <taxon>Pseudomonadati</taxon>
        <taxon>Pseudomonadota</taxon>
        <taxon>Alphaproteobacteria</taxon>
        <taxon>Hyphomicrobiales</taxon>
        <taxon>Stappiaceae</taxon>
        <taxon>Roseibium</taxon>
    </lineage>
</organism>
<comment type="caution">
    <text evidence="1">The sequence shown here is derived from an EMBL/GenBank/DDBJ whole genome shotgun (WGS) entry which is preliminary data.</text>
</comment>
<evidence type="ECO:0000313" key="2">
    <source>
        <dbReference type="Proteomes" id="UP000605148"/>
    </source>
</evidence>
<accession>A0A916TH16</accession>
<evidence type="ECO:0000313" key="1">
    <source>
        <dbReference type="EMBL" id="GGB44467.1"/>
    </source>
</evidence>
<dbReference type="RefSeq" id="WP_150495709.1">
    <property type="nucleotide sequence ID" value="NZ_BMFA01000004.1"/>
</dbReference>
<reference evidence="1" key="1">
    <citation type="journal article" date="2014" name="Int. J. Syst. Evol. Microbiol.">
        <title>Complete genome sequence of Corynebacterium casei LMG S-19264T (=DSM 44701T), isolated from a smear-ripened cheese.</title>
        <authorList>
            <consortium name="US DOE Joint Genome Institute (JGI-PGF)"/>
            <person name="Walter F."/>
            <person name="Albersmeier A."/>
            <person name="Kalinowski J."/>
            <person name="Ruckert C."/>
        </authorList>
    </citation>
    <scope>NUCLEOTIDE SEQUENCE</scope>
    <source>
        <strain evidence="1">CGMCC 1.12426</strain>
    </source>
</reference>
<name>A0A916TH16_9HYPH</name>
<dbReference type="OrthoDB" id="7678918at2"/>
<proteinExistence type="predicted"/>